<dbReference type="SUPFAM" id="SSF51735">
    <property type="entry name" value="NAD(P)-binding Rossmann-fold domains"/>
    <property type="match status" value="1"/>
</dbReference>
<evidence type="ECO:0000259" key="2">
    <source>
        <dbReference type="SMART" id="SM00829"/>
    </source>
</evidence>
<dbReference type="InterPro" id="IPR011032">
    <property type="entry name" value="GroES-like_sf"/>
</dbReference>
<dbReference type="InterPro" id="IPR036291">
    <property type="entry name" value="NAD(P)-bd_dom_sf"/>
</dbReference>
<dbReference type="PANTHER" id="PTHR43205:SF19">
    <property type="entry name" value="ENOYL REDUCTASE (ER) DOMAIN-CONTAINING PROTEIN"/>
    <property type="match status" value="1"/>
</dbReference>
<feature type="domain" description="Enoyl reductase (ER)" evidence="2">
    <location>
        <begin position="25"/>
        <end position="351"/>
    </location>
</feature>
<keyword evidence="4" id="KW-1185">Reference proteome</keyword>
<proteinExistence type="predicted"/>
<evidence type="ECO:0000256" key="1">
    <source>
        <dbReference type="ARBA" id="ARBA00023002"/>
    </source>
</evidence>
<dbReference type="Gene3D" id="3.40.50.720">
    <property type="entry name" value="NAD(P)-binding Rossmann-like Domain"/>
    <property type="match status" value="1"/>
</dbReference>
<dbReference type="SMART" id="SM00829">
    <property type="entry name" value="PKS_ER"/>
    <property type="match status" value="1"/>
</dbReference>
<dbReference type="Gene3D" id="3.90.180.10">
    <property type="entry name" value="Medium-chain alcohol dehydrogenases, catalytic domain"/>
    <property type="match status" value="1"/>
</dbReference>
<evidence type="ECO:0000313" key="4">
    <source>
        <dbReference type="Proteomes" id="UP001521785"/>
    </source>
</evidence>
<dbReference type="CDD" id="cd05288">
    <property type="entry name" value="PGDH"/>
    <property type="match status" value="1"/>
</dbReference>
<dbReference type="Proteomes" id="UP001521785">
    <property type="component" value="Unassembled WGS sequence"/>
</dbReference>
<organism evidence="3 4">
    <name type="scientific">Paraconiothyrium brasiliense</name>
    <dbReference type="NCBI Taxonomy" id="300254"/>
    <lineage>
        <taxon>Eukaryota</taxon>
        <taxon>Fungi</taxon>
        <taxon>Dikarya</taxon>
        <taxon>Ascomycota</taxon>
        <taxon>Pezizomycotina</taxon>
        <taxon>Dothideomycetes</taxon>
        <taxon>Pleosporomycetidae</taxon>
        <taxon>Pleosporales</taxon>
        <taxon>Massarineae</taxon>
        <taxon>Didymosphaeriaceae</taxon>
        <taxon>Paraconiothyrium</taxon>
    </lineage>
</organism>
<gene>
    <name evidence="3" type="primary">QOR1_1</name>
    <name evidence="3" type="ORF">SLS60_004671</name>
</gene>
<sequence length="355" mass="38863">MAPVPNQTRQWIVSNPPKTSVSLSGDDATFKLQTIDTPSVNDGQVLVKLKYLSNDPAQRGWIQAGVDAERLYVPPVRQGDVMRSYGIGEIVQSKAESLKEGQLVSYTANWSDYRVLEAKEVTPVQEDKKAGIKATHYVGALGGPGLTAYYGLVGVAEATKDDTVVVSGAAGSTGSMVVQIAKHVIGCKRVIGIAGGDKKCKWVESLGADACIDYKASDFEDKLWKATEGYVEVYFDNVGGHILDLMLKRIKRYGRVAACGSIATYNDPESTRLKNWFEVIANRIQIRGFIVFDAYANGKGQEMMNAVLNAVKGKKIQIEKQEETIVPTKFEEIPKTWTMLFEGGNQGKLVTELKE</sequence>
<reference evidence="3 4" key="1">
    <citation type="submission" date="2024-02" db="EMBL/GenBank/DDBJ databases">
        <title>De novo assembly and annotation of 12 fungi associated with fruit tree decline syndrome in Ontario, Canada.</title>
        <authorList>
            <person name="Sulman M."/>
            <person name="Ellouze W."/>
            <person name="Ilyukhin E."/>
        </authorList>
    </citation>
    <scope>NUCLEOTIDE SEQUENCE [LARGE SCALE GENOMIC DNA]</scope>
    <source>
        <strain evidence="3 4">M42-189</strain>
    </source>
</reference>
<evidence type="ECO:0000313" key="3">
    <source>
        <dbReference type="EMBL" id="KAL1605128.1"/>
    </source>
</evidence>
<accession>A0ABR3RLR6</accession>
<comment type="caution">
    <text evidence="3">The sequence shown here is derived from an EMBL/GenBank/DDBJ whole genome shotgun (WGS) entry which is preliminary data.</text>
</comment>
<dbReference type="SUPFAM" id="SSF50129">
    <property type="entry name" value="GroES-like"/>
    <property type="match status" value="1"/>
</dbReference>
<dbReference type="InterPro" id="IPR041694">
    <property type="entry name" value="ADH_N_2"/>
</dbReference>
<dbReference type="PANTHER" id="PTHR43205">
    <property type="entry name" value="PROSTAGLANDIN REDUCTASE"/>
    <property type="match status" value="1"/>
</dbReference>
<dbReference type="InterPro" id="IPR020843">
    <property type="entry name" value="ER"/>
</dbReference>
<dbReference type="InterPro" id="IPR045010">
    <property type="entry name" value="MDR_fam"/>
</dbReference>
<dbReference type="Pfam" id="PF16884">
    <property type="entry name" value="ADH_N_2"/>
    <property type="match status" value="1"/>
</dbReference>
<keyword evidence="1" id="KW-0560">Oxidoreductase</keyword>
<name>A0ABR3RLR6_9PLEO</name>
<dbReference type="Pfam" id="PF00107">
    <property type="entry name" value="ADH_zinc_N"/>
    <property type="match status" value="1"/>
</dbReference>
<dbReference type="EMBL" id="JAKJXO020000005">
    <property type="protein sequence ID" value="KAL1605128.1"/>
    <property type="molecule type" value="Genomic_DNA"/>
</dbReference>
<protein>
    <submittedName>
        <fullName evidence="3">Quinone oxidoreductase</fullName>
    </submittedName>
</protein>
<dbReference type="InterPro" id="IPR013149">
    <property type="entry name" value="ADH-like_C"/>
</dbReference>